<protein>
    <recommendedName>
        <fullName evidence="1">Heterokaryon incompatibility domain-containing protein</fullName>
    </recommendedName>
</protein>
<dbReference type="InterPro" id="IPR052895">
    <property type="entry name" value="HetReg/Transcr_Mod"/>
</dbReference>
<dbReference type="OrthoDB" id="2157530at2759"/>
<evidence type="ECO:0000313" key="2">
    <source>
        <dbReference type="EMBL" id="RMY10023.1"/>
    </source>
</evidence>
<dbReference type="Pfam" id="PF06985">
    <property type="entry name" value="HET"/>
    <property type="match status" value="1"/>
</dbReference>
<reference evidence="2 3" key="1">
    <citation type="journal article" date="2018" name="BMC Genomics">
        <title>Genomic evidence for intraspecific hybridization in a clonal and extremely halotolerant yeast.</title>
        <authorList>
            <person name="Gostincar C."/>
            <person name="Stajich J.E."/>
            <person name="Zupancic J."/>
            <person name="Zalar P."/>
            <person name="Gunde-Cimerman N."/>
        </authorList>
    </citation>
    <scope>NUCLEOTIDE SEQUENCE [LARGE SCALE GENOMIC DNA]</scope>
    <source>
        <strain evidence="2 3">EXF-6669</strain>
    </source>
</reference>
<dbReference type="VEuPathDB" id="FungiDB:BTJ68_14347"/>
<dbReference type="InterPro" id="IPR010730">
    <property type="entry name" value="HET"/>
</dbReference>
<name>A0A3M6Z435_HORWE</name>
<accession>A0A3M6Z435</accession>
<gene>
    <name evidence="2" type="ORF">D0867_08534</name>
</gene>
<proteinExistence type="predicted"/>
<evidence type="ECO:0000313" key="3">
    <source>
        <dbReference type="Proteomes" id="UP000271337"/>
    </source>
</evidence>
<dbReference type="AlphaFoldDB" id="A0A3M6Z435"/>
<dbReference type="EMBL" id="QWIL01000962">
    <property type="protein sequence ID" value="RMY10023.1"/>
    <property type="molecule type" value="Genomic_DNA"/>
</dbReference>
<dbReference type="PANTHER" id="PTHR24148">
    <property type="entry name" value="ANKYRIN REPEAT DOMAIN-CONTAINING PROTEIN 39 HOMOLOG-RELATED"/>
    <property type="match status" value="1"/>
</dbReference>
<comment type="caution">
    <text evidence="2">The sequence shown here is derived from an EMBL/GenBank/DDBJ whole genome shotgun (WGS) entry which is preliminary data.</text>
</comment>
<dbReference type="PANTHER" id="PTHR24148:SF82">
    <property type="entry name" value="HETEROKARYON INCOMPATIBILITY DOMAIN-CONTAINING PROTEIN"/>
    <property type="match status" value="1"/>
</dbReference>
<feature type="domain" description="Heterokaryon incompatibility" evidence="1">
    <location>
        <begin position="73"/>
        <end position="236"/>
    </location>
</feature>
<dbReference type="Proteomes" id="UP000271337">
    <property type="component" value="Unassembled WGS sequence"/>
</dbReference>
<organism evidence="2 3">
    <name type="scientific">Hortaea werneckii</name>
    <name type="common">Black yeast</name>
    <name type="synonym">Cladosporium werneckii</name>
    <dbReference type="NCBI Taxonomy" id="91943"/>
    <lineage>
        <taxon>Eukaryota</taxon>
        <taxon>Fungi</taxon>
        <taxon>Dikarya</taxon>
        <taxon>Ascomycota</taxon>
        <taxon>Pezizomycotina</taxon>
        <taxon>Dothideomycetes</taxon>
        <taxon>Dothideomycetidae</taxon>
        <taxon>Mycosphaerellales</taxon>
        <taxon>Teratosphaeriaceae</taxon>
        <taxon>Hortaea</taxon>
    </lineage>
</organism>
<evidence type="ECO:0000259" key="1">
    <source>
        <dbReference type="Pfam" id="PF06985"/>
    </source>
</evidence>
<sequence>MADRLAYLPQERDAPLDRTVHDTDHSKYPYQPLNKESLGIRLLTIYPATDPSEVPVKCSLSHANLGKEPKPTYETISYAWGKSKERQAIVVDDFSLEVPVSAERAIRRMRLRDQKRLLWIDAICVNQADTNEKDHQVGMLARPDADDNMFSMAEIYCNTSQGLIWLGEADDSTEKALSSINAACAEACVNTKCFGDLYLEVIYGGSIGTFGFTPDFAALVRFFQLPWFDRRWVIQEALLAPSSQCIIGDLRISWANLLLGAVWLVRYARVLPGAQAASRLSAMWILSARKQAGWRISFNSIMTSTQGSKVEDERDTVYALLGLCLKLQHRRKLHPLLTPDYSKAPDAIVCDATRYMAVKDNNLFHLQFLNHRRNPDPREKKLPSWAASWHIARDLTRDPFQFFQSFHADGRDWRRHFRPPPEDSSRILSVRGKMMVHVRAVTEMINSNDTPGQVLAKLGQFEMAWSLCIQQASGLNNSSRLGNVLIAEKGGFWRPQEVLRWYAEWLKYLRRENSWPPASRTVNNSKFAAPREVAQYNENFWYACRNRVLFITEYGRLGVDDLVAILYGCELPTILRRRPNSDLHEFVGAAFIDGIMNGEAVEDAEARGIEDVTFHLQ</sequence>